<feature type="compositionally biased region" description="Pro residues" evidence="1">
    <location>
        <begin position="125"/>
        <end position="136"/>
    </location>
</feature>
<keyword evidence="4" id="KW-1185">Reference proteome</keyword>
<dbReference type="EMBL" id="BT053891">
    <property type="protein sequence ID" value="ACL52498.1"/>
    <property type="molecule type" value="mRNA"/>
</dbReference>
<dbReference type="Gene3D" id="1.20.1300.20">
    <property type="entry name" value="Peptidase C65 Otubain, subdomain 2"/>
    <property type="match status" value="1"/>
</dbReference>
<reference evidence="2" key="1">
    <citation type="journal article" date="2009" name="PLoS Genet.">
        <title>Sequencing, mapping, and analysis of 27,455 maize full-length cDNAs.</title>
        <authorList>
            <person name="Soderlund C."/>
            <person name="Descour A."/>
            <person name="Kudrna D."/>
            <person name="Bomhoff M."/>
            <person name="Boyd L."/>
            <person name="Currie J."/>
            <person name="Angelova A."/>
            <person name="Collura K."/>
            <person name="Wissotski M."/>
            <person name="Ashley E."/>
            <person name="Morrow D."/>
            <person name="Fernandes J."/>
            <person name="Walbot V."/>
            <person name="Yu Y."/>
        </authorList>
    </citation>
    <scope>NUCLEOTIDE SEQUENCE</scope>
    <source>
        <strain evidence="2">B73</strain>
    </source>
</reference>
<feature type="compositionally biased region" description="Low complexity" evidence="1">
    <location>
        <begin position="112"/>
        <end position="124"/>
    </location>
</feature>
<dbReference type="InterPro" id="IPR019400">
    <property type="entry name" value="Peptidase_C65_otubain"/>
</dbReference>
<reference evidence="4" key="2">
    <citation type="journal article" date="2009" name="Science">
        <title>The B73 maize genome: complexity, diversity, and dynamics.</title>
        <authorList>
            <person name="Schnable P.S."/>
            <person name="Ware D."/>
            <person name="Fulton R.S."/>
            <person name="Stein J.C."/>
            <person name="Wei F."/>
            <person name="Pasternak S."/>
            <person name="Liang C."/>
            <person name="Zhang J."/>
            <person name="Fulton L."/>
            <person name="Graves T.A."/>
            <person name="Minx P."/>
            <person name="Reily A.D."/>
            <person name="Courtney L."/>
            <person name="Kruchowski S.S."/>
            <person name="Tomlinson C."/>
            <person name="Strong C."/>
            <person name="Delehaunty K."/>
            <person name="Fronick C."/>
            <person name="Courtney B."/>
            <person name="Rock S.M."/>
            <person name="Belter E."/>
            <person name="Du F."/>
            <person name="Kim K."/>
            <person name="Abbott R.M."/>
            <person name="Cotton M."/>
            <person name="Levy A."/>
            <person name="Marchetto P."/>
            <person name="Ochoa K."/>
            <person name="Jackson S.M."/>
            <person name="Gillam B."/>
            <person name="Chen W."/>
            <person name="Yan L."/>
            <person name="Higginbotham J."/>
            <person name="Cardenas M."/>
            <person name="Waligorski J."/>
            <person name="Applebaum E."/>
            <person name="Phelps L."/>
            <person name="Falcone J."/>
            <person name="Kanchi K."/>
            <person name="Thane T."/>
            <person name="Scimone A."/>
            <person name="Thane N."/>
            <person name="Henke J."/>
            <person name="Wang T."/>
            <person name="Ruppert J."/>
            <person name="Shah N."/>
            <person name="Rotter K."/>
            <person name="Hodges J."/>
            <person name="Ingenthron E."/>
            <person name="Cordes M."/>
            <person name="Kohlberg S."/>
            <person name="Sgro J."/>
            <person name="Delgado B."/>
            <person name="Mead K."/>
            <person name="Chinwalla A."/>
            <person name="Leonard S."/>
            <person name="Crouse K."/>
            <person name="Collura K."/>
            <person name="Kudrna D."/>
            <person name="Currie J."/>
            <person name="He R."/>
            <person name="Angelova A."/>
            <person name="Rajasekar S."/>
            <person name="Mueller T."/>
            <person name="Lomeli R."/>
            <person name="Scara G."/>
            <person name="Ko A."/>
            <person name="Delaney K."/>
            <person name="Wissotski M."/>
            <person name="Lopez G."/>
            <person name="Campos D."/>
            <person name="Braidotti M."/>
            <person name="Ashley E."/>
            <person name="Golser W."/>
            <person name="Kim H."/>
            <person name="Lee S."/>
            <person name="Lin J."/>
            <person name="Dujmic Z."/>
            <person name="Kim W."/>
            <person name="Talag J."/>
            <person name="Zuccolo A."/>
            <person name="Fan C."/>
            <person name="Sebastian A."/>
            <person name="Kramer M."/>
            <person name="Spiegel L."/>
            <person name="Nascimento L."/>
            <person name="Zutavern T."/>
            <person name="Miller B."/>
            <person name="Ambroise C."/>
            <person name="Muller S."/>
            <person name="Spooner W."/>
            <person name="Narechania A."/>
            <person name="Ren L."/>
            <person name="Wei S."/>
            <person name="Kumari S."/>
            <person name="Faga B."/>
            <person name="Levy M.J."/>
            <person name="McMahan L."/>
            <person name="Van Buren P."/>
            <person name="Vaughn M.W."/>
            <person name="Ying K."/>
            <person name="Yeh C.-T."/>
            <person name="Emrich S.J."/>
            <person name="Jia Y."/>
            <person name="Kalyanaraman A."/>
            <person name="Hsia A.-P."/>
            <person name="Barbazuk W.B."/>
            <person name="Baucom R.S."/>
            <person name="Brutnell T.P."/>
            <person name="Carpita N.C."/>
            <person name="Chaparro C."/>
            <person name="Chia J.-M."/>
            <person name="Deragon J.-M."/>
            <person name="Estill J.C."/>
            <person name="Fu Y."/>
            <person name="Jeddeloh J.A."/>
            <person name="Han Y."/>
            <person name="Lee H."/>
            <person name="Li P."/>
            <person name="Lisch D.R."/>
            <person name="Liu S."/>
            <person name="Liu Z."/>
            <person name="Nagel D.H."/>
            <person name="McCann M.C."/>
            <person name="SanMiguel P."/>
            <person name="Myers A.M."/>
            <person name="Nettleton D."/>
            <person name="Nguyen J."/>
            <person name="Penning B.W."/>
            <person name="Ponnala L."/>
            <person name="Schneider K.L."/>
            <person name="Schwartz D.C."/>
            <person name="Sharma A."/>
            <person name="Soderlund C."/>
            <person name="Springer N.M."/>
            <person name="Sun Q."/>
            <person name="Wang H."/>
            <person name="Waterman M."/>
            <person name="Westerman R."/>
            <person name="Wolfgruber T.K."/>
            <person name="Yang L."/>
            <person name="Yu Y."/>
            <person name="Zhang L."/>
            <person name="Zhou S."/>
            <person name="Zhu Q."/>
            <person name="Bennetzen J.L."/>
            <person name="Dawe R.K."/>
            <person name="Jiang J."/>
            <person name="Jiang N."/>
            <person name="Presting G.G."/>
            <person name="Wessler S.R."/>
            <person name="Aluru S."/>
            <person name="Martienssen R.A."/>
            <person name="Clifton S.W."/>
            <person name="McCombie W.R."/>
            <person name="Wing R.A."/>
            <person name="Wilson R.K."/>
        </authorList>
    </citation>
    <scope>NUCLEOTIDE SEQUENCE [LARGE SCALE GENOMIC DNA]</scope>
    <source>
        <strain evidence="4">cv. B73</strain>
    </source>
</reference>
<feature type="compositionally biased region" description="Gly residues" evidence="1">
    <location>
        <begin position="102"/>
        <end position="111"/>
    </location>
</feature>
<evidence type="ECO:0000313" key="2">
    <source>
        <dbReference type="EMBL" id="ACL52498.1"/>
    </source>
</evidence>
<dbReference type="InterPro" id="IPR042467">
    <property type="entry name" value="Peptidase_C65_otubain_sub2"/>
</dbReference>
<dbReference type="RefSeq" id="NP_001388307.1">
    <property type="nucleotide sequence ID" value="NM_001401378.1"/>
</dbReference>
<feature type="compositionally biased region" description="Gly residues" evidence="1">
    <location>
        <begin position="61"/>
        <end position="70"/>
    </location>
</feature>
<dbReference type="AlphaFoldDB" id="B7ZX49"/>
<dbReference type="Pfam" id="PF10275">
    <property type="entry name" value="Peptidase_C65"/>
    <property type="match status" value="1"/>
</dbReference>
<dbReference type="FunFam" id="1.20.1300.20:FF:000002">
    <property type="entry name" value="Ubiquitin thioesterase otubain-like"/>
    <property type="match status" value="1"/>
</dbReference>
<dbReference type="PANTHER" id="PTHR12931">
    <property type="entry name" value="UBIQUITIN THIOLESTERASE PROTEIN OTUB"/>
    <property type="match status" value="1"/>
</dbReference>
<feature type="compositionally biased region" description="Pro residues" evidence="1">
    <location>
        <begin position="33"/>
        <end position="53"/>
    </location>
</feature>
<reference evidence="3" key="4">
    <citation type="submission" date="2021-05" db="UniProtKB">
        <authorList>
            <consortium name="EnsemblPlants"/>
        </authorList>
    </citation>
    <scope>IDENTIFICATION</scope>
    <source>
        <strain evidence="3">cv. B73</strain>
    </source>
</reference>
<evidence type="ECO:0000313" key="4">
    <source>
        <dbReference type="Proteomes" id="UP000007305"/>
    </source>
</evidence>
<dbReference type="GeneID" id="124188252"/>
<protein>
    <submittedName>
        <fullName evidence="2 3">Uncharacterized protein</fullName>
    </submittedName>
</protein>
<feature type="compositionally biased region" description="Acidic residues" evidence="1">
    <location>
        <begin position="183"/>
        <end position="193"/>
    </location>
</feature>
<proteinExistence type="evidence at transcript level"/>
<accession>B7ZX49</accession>
<dbReference type="EnsemblPlants" id="Zm00001eb406050_T002">
    <property type="protein sequence ID" value="Zm00001eb406050_P002"/>
    <property type="gene ID" value="Zm00001eb406050"/>
</dbReference>
<gene>
    <name evidence="3" type="primary">LOC124188252</name>
</gene>
<dbReference type="Proteomes" id="UP000007305">
    <property type="component" value="Chromosome 10"/>
</dbReference>
<dbReference type="Gramene" id="Zm00001eb406050_T002">
    <property type="protein sequence ID" value="Zm00001eb406050_P002"/>
    <property type="gene ID" value="Zm00001eb406050"/>
</dbReference>
<reference evidence="3" key="3">
    <citation type="submission" date="2019-07" db="EMBL/GenBank/DDBJ databases">
        <authorList>
            <person name="Seetharam A."/>
            <person name="Woodhouse M."/>
            <person name="Cannon E."/>
        </authorList>
    </citation>
    <scope>NUCLEOTIDE SEQUENCE [LARGE SCALE GENOMIC DNA]</scope>
    <source>
        <strain evidence="3">cv. B73</strain>
    </source>
</reference>
<feature type="compositionally biased region" description="Pro residues" evidence="1">
    <location>
        <begin position="1"/>
        <end position="12"/>
    </location>
</feature>
<evidence type="ECO:0000256" key="1">
    <source>
        <dbReference type="SAM" id="MobiDB-lite"/>
    </source>
</evidence>
<feature type="region of interest" description="Disordered" evidence="1">
    <location>
        <begin position="1"/>
        <end position="138"/>
    </location>
</feature>
<dbReference type="SUPFAM" id="SSF54001">
    <property type="entry name" value="Cysteine proteinases"/>
    <property type="match status" value="1"/>
</dbReference>
<name>B7ZX49_MAIZE</name>
<dbReference type="HOGENOM" id="CLU_014832_5_0_1"/>
<feature type="compositionally biased region" description="Gly residues" evidence="1">
    <location>
        <begin position="20"/>
        <end position="29"/>
    </location>
</feature>
<evidence type="ECO:0000313" key="3">
    <source>
        <dbReference type="EnsemblPlants" id="Zm00001eb406050_P002"/>
    </source>
</evidence>
<dbReference type="ExpressionAtlas" id="B7ZX49">
    <property type="expression patterns" value="baseline and differential"/>
</dbReference>
<feature type="region of interest" description="Disordered" evidence="1">
    <location>
        <begin position="150"/>
        <end position="193"/>
    </location>
</feature>
<dbReference type="PANTHER" id="PTHR12931:SF25">
    <property type="entry name" value="UBIQUITINYL HYDROLASE 1"/>
    <property type="match status" value="1"/>
</dbReference>
<sequence>MAEKAPPPPPKKALPSAGSSAGGGAGGGAAAAPPAPGQEPSSSPPRSPSPPEPFTYNFGAGSTGGGGGDGAAAAPPAPRQEPSSPLRSPSPPEPFTYNFGAGSTGGGGGDGAAAALPAPRQEPSSSPPRSPSPPKPFTYKQKAVWRWRWKRQRGRGAGRGRGGATGPKLSYLPSPLSRPFSGDEVDDEKPDEFEKENGWGSLFMSDPQVLSMHDPQNLPRYIGRQKCDPISTQEFFALRHDWLQLLDGKKTYLRGTADSNYADSNFVTPKPLTVAVLCQESLSYLVLRGARKPITQQKFKILNEHYVCFRPMRTDGSQFYRAFLFSYLENLGKMQGSQAEVTRLMECVARSKVNFCRLEWNKAYFSNPKAFFSSVVSEFEHLVNSVANGLNADELYKISVQENSSSRILCLLRLLTEVHIRTHEVDYNRELSQNRKEKIKALLHCKKSVRPFDADADLLEMKALSQALGIPLHLAAVDDNPLPDRTVQVKWIDFIPRPGPLGSIREYYLGPLGSIRQYYLPSATDKHPVLPAENFLLSGRMPLVTILRTVRATAILYRK</sequence>
<dbReference type="InterPro" id="IPR038765">
    <property type="entry name" value="Papain-like_cys_pep_sf"/>
</dbReference>
<organism evidence="2">
    <name type="scientific">Zea mays</name>
    <name type="common">Maize</name>
    <dbReference type="NCBI Taxonomy" id="4577"/>
    <lineage>
        <taxon>Eukaryota</taxon>
        <taxon>Viridiplantae</taxon>
        <taxon>Streptophyta</taxon>
        <taxon>Embryophyta</taxon>
        <taxon>Tracheophyta</taxon>
        <taxon>Spermatophyta</taxon>
        <taxon>Magnoliopsida</taxon>
        <taxon>Liliopsida</taxon>
        <taxon>Poales</taxon>
        <taxon>Poaceae</taxon>
        <taxon>PACMAD clade</taxon>
        <taxon>Panicoideae</taxon>
        <taxon>Andropogonodae</taxon>
        <taxon>Andropogoneae</taxon>
        <taxon>Tripsacinae</taxon>
        <taxon>Zea</taxon>
    </lineage>
</organism>
<dbReference type="CDD" id="cd22749">
    <property type="entry name" value="Otubain_C65"/>
    <property type="match status" value="1"/>
</dbReference>